<dbReference type="Pfam" id="PF03924">
    <property type="entry name" value="CHASE"/>
    <property type="match status" value="1"/>
</dbReference>
<dbReference type="SUPFAM" id="SSF55874">
    <property type="entry name" value="ATPase domain of HSP90 chaperone/DNA topoisomerase II/histidine kinase"/>
    <property type="match status" value="1"/>
</dbReference>
<dbReference type="PANTHER" id="PTHR42878">
    <property type="entry name" value="TWO-COMPONENT HISTIDINE KINASE"/>
    <property type="match status" value="1"/>
</dbReference>
<proteinExistence type="predicted"/>
<organism evidence="14 15">
    <name type="scientific">Spartinivicinus marinus</name>
    <dbReference type="NCBI Taxonomy" id="2994442"/>
    <lineage>
        <taxon>Bacteria</taxon>
        <taxon>Pseudomonadati</taxon>
        <taxon>Pseudomonadota</taxon>
        <taxon>Gammaproteobacteria</taxon>
        <taxon>Oceanospirillales</taxon>
        <taxon>Zooshikellaceae</taxon>
        <taxon>Spartinivicinus</taxon>
    </lineage>
</organism>
<keyword evidence="4" id="KW-1003">Cell membrane</keyword>
<feature type="transmembrane region" description="Helical" evidence="11">
    <location>
        <begin position="77"/>
        <end position="100"/>
    </location>
</feature>
<accession>A0A853I2Y9</accession>
<dbReference type="GO" id="GO:0030295">
    <property type="term" value="F:protein kinase activator activity"/>
    <property type="evidence" value="ECO:0007669"/>
    <property type="project" value="TreeGrafter"/>
</dbReference>
<name>A0A853I2Y9_9GAMM</name>
<evidence type="ECO:0000256" key="2">
    <source>
        <dbReference type="ARBA" id="ARBA00004651"/>
    </source>
</evidence>
<evidence type="ECO:0000256" key="5">
    <source>
        <dbReference type="ARBA" id="ARBA00022553"/>
    </source>
</evidence>
<dbReference type="InterPro" id="IPR006189">
    <property type="entry name" value="CHASE_dom"/>
</dbReference>
<dbReference type="InterPro" id="IPR036097">
    <property type="entry name" value="HisK_dim/P_sf"/>
</dbReference>
<dbReference type="PROSITE" id="PS50839">
    <property type="entry name" value="CHASE"/>
    <property type="match status" value="1"/>
</dbReference>
<comment type="subcellular location">
    <subcellularLocation>
        <location evidence="2">Cell membrane</location>
        <topology evidence="2">Multi-pass membrane protein</topology>
    </subcellularLocation>
</comment>
<evidence type="ECO:0000313" key="15">
    <source>
        <dbReference type="Proteomes" id="UP000569732"/>
    </source>
</evidence>
<dbReference type="Pfam" id="PF05231">
    <property type="entry name" value="MASE1"/>
    <property type="match status" value="1"/>
</dbReference>
<dbReference type="InterPro" id="IPR007895">
    <property type="entry name" value="MASE1"/>
</dbReference>
<dbReference type="Gene3D" id="1.10.287.130">
    <property type="match status" value="1"/>
</dbReference>
<dbReference type="RefSeq" id="WP_180567105.1">
    <property type="nucleotide sequence ID" value="NZ_JACCKB010000003.1"/>
</dbReference>
<evidence type="ECO:0000256" key="6">
    <source>
        <dbReference type="ARBA" id="ARBA00022679"/>
    </source>
</evidence>
<keyword evidence="8" id="KW-0418">Kinase</keyword>
<dbReference type="InterPro" id="IPR005467">
    <property type="entry name" value="His_kinase_dom"/>
</dbReference>
<evidence type="ECO:0000256" key="7">
    <source>
        <dbReference type="ARBA" id="ARBA00022692"/>
    </source>
</evidence>
<dbReference type="Gene3D" id="3.30.565.10">
    <property type="entry name" value="Histidine kinase-like ATPase, C-terminal domain"/>
    <property type="match status" value="1"/>
</dbReference>
<dbReference type="EMBL" id="JACCKB010000003">
    <property type="protein sequence ID" value="NYZ65078.1"/>
    <property type="molecule type" value="Genomic_DNA"/>
</dbReference>
<dbReference type="InterPro" id="IPR003661">
    <property type="entry name" value="HisK_dim/P_dom"/>
</dbReference>
<gene>
    <name evidence="14" type="ORF">H0A36_03590</name>
</gene>
<keyword evidence="10 11" id="KW-0472">Membrane</keyword>
<evidence type="ECO:0000256" key="8">
    <source>
        <dbReference type="ARBA" id="ARBA00022777"/>
    </source>
</evidence>
<dbReference type="PRINTS" id="PR00344">
    <property type="entry name" value="BCTRLSENSOR"/>
</dbReference>
<keyword evidence="7 11" id="KW-0812">Transmembrane</keyword>
<dbReference type="EC" id="2.7.13.3" evidence="3"/>
<dbReference type="FunFam" id="3.30.565.10:FF:000006">
    <property type="entry name" value="Sensor histidine kinase WalK"/>
    <property type="match status" value="1"/>
</dbReference>
<reference evidence="14 15" key="1">
    <citation type="submission" date="2020-07" db="EMBL/GenBank/DDBJ databases">
        <title>Endozoicomonas sp. nov., isolated from sediment.</title>
        <authorList>
            <person name="Gu T."/>
        </authorList>
    </citation>
    <scope>NUCLEOTIDE SEQUENCE [LARGE SCALE GENOMIC DNA]</scope>
    <source>
        <strain evidence="14 15">SM1973</strain>
    </source>
</reference>
<protein>
    <recommendedName>
        <fullName evidence="3">histidine kinase</fullName>
        <ecNumber evidence="3">2.7.13.3</ecNumber>
    </recommendedName>
</protein>
<evidence type="ECO:0000256" key="1">
    <source>
        <dbReference type="ARBA" id="ARBA00000085"/>
    </source>
</evidence>
<evidence type="ECO:0000313" key="14">
    <source>
        <dbReference type="EMBL" id="NYZ65078.1"/>
    </source>
</evidence>
<dbReference type="AlphaFoldDB" id="A0A853I2Y9"/>
<dbReference type="Pfam" id="PF02518">
    <property type="entry name" value="HATPase_c"/>
    <property type="match status" value="1"/>
</dbReference>
<feature type="transmembrane region" description="Helical" evidence="11">
    <location>
        <begin position="483"/>
        <end position="507"/>
    </location>
</feature>
<dbReference type="GO" id="GO:0005886">
    <property type="term" value="C:plasma membrane"/>
    <property type="evidence" value="ECO:0007669"/>
    <property type="project" value="UniProtKB-SubCell"/>
</dbReference>
<evidence type="ECO:0000259" key="12">
    <source>
        <dbReference type="PROSITE" id="PS50109"/>
    </source>
</evidence>
<dbReference type="SUPFAM" id="SSF47384">
    <property type="entry name" value="Homodimeric domain of signal transducing histidine kinase"/>
    <property type="match status" value="1"/>
</dbReference>
<dbReference type="InterPro" id="IPR042240">
    <property type="entry name" value="CHASE_sf"/>
</dbReference>
<feature type="domain" description="Histidine kinase" evidence="12">
    <location>
        <begin position="552"/>
        <end position="767"/>
    </location>
</feature>
<comment type="caution">
    <text evidence="14">The sequence shown here is derived from an EMBL/GenBank/DDBJ whole genome shotgun (WGS) entry which is preliminary data.</text>
</comment>
<evidence type="ECO:0000256" key="11">
    <source>
        <dbReference type="SAM" id="Phobius"/>
    </source>
</evidence>
<dbReference type="PANTHER" id="PTHR42878:SF15">
    <property type="entry name" value="BACTERIOPHYTOCHROME"/>
    <property type="match status" value="1"/>
</dbReference>
<keyword evidence="5" id="KW-0597">Phosphoprotein</keyword>
<dbReference type="Gene3D" id="3.30.450.350">
    <property type="entry name" value="CHASE domain"/>
    <property type="match status" value="1"/>
</dbReference>
<dbReference type="SMART" id="SM01079">
    <property type="entry name" value="CHASE"/>
    <property type="match status" value="1"/>
</dbReference>
<feature type="domain" description="CHASE" evidence="13">
    <location>
        <begin position="254"/>
        <end position="470"/>
    </location>
</feature>
<evidence type="ECO:0000256" key="10">
    <source>
        <dbReference type="ARBA" id="ARBA00023136"/>
    </source>
</evidence>
<dbReference type="InterPro" id="IPR003594">
    <property type="entry name" value="HATPase_dom"/>
</dbReference>
<feature type="transmembrane region" description="Helical" evidence="11">
    <location>
        <begin position="158"/>
        <end position="181"/>
    </location>
</feature>
<feature type="transmembrane region" description="Helical" evidence="11">
    <location>
        <begin position="9"/>
        <end position="32"/>
    </location>
</feature>
<keyword evidence="15" id="KW-1185">Reference proteome</keyword>
<evidence type="ECO:0000259" key="13">
    <source>
        <dbReference type="PROSITE" id="PS50839"/>
    </source>
</evidence>
<dbReference type="SMART" id="SM00388">
    <property type="entry name" value="HisKA"/>
    <property type="match status" value="1"/>
</dbReference>
<feature type="transmembrane region" description="Helical" evidence="11">
    <location>
        <begin position="120"/>
        <end position="146"/>
    </location>
</feature>
<dbReference type="InterPro" id="IPR004358">
    <property type="entry name" value="Sig_transdc_His_kin-like_C"/>
</dbReference>
<sequence>MYLQTIKEYFLKIFVLAVSYAVIGKLSLLLAIPPGFASPVWPPAGVALGLVLLWGYRYWPGILLGSMTINIWVSQEAYTNIIALANGLGIALGASLQAVISKWLIEKVTQPPWELEEVKQITAIVVVGGPICCIISATVGNTVLLLNGVIPSDAWLPAWLTWWIGDSIGVMACAPVLLALFTGSITVVRKTIVATPLMALLITVIYLFFSAQRWEQEQQNSQAIKEMERSVEYMQDYLDGYLISLFALERFFQSSQVISRDNFKRFAEGFINKYPGIQALEWVPIVPASQREQLIKSAHAGGLKKFDIVEYNPRLKKMEKAKPRDTYYPVFYIEPMATNEAALGYDIGSNHRRLKAIEKALTTLQPVATEKITLVQTAEPESAFLVLMPVNKNNTVFGFVLGVFKIKPLMEKLQSHLGNLNAVFSVYDKNNEVIYESGPMLKQQEKLKPLINLFNLSQILSIADREWRLDIQFKANINLEHRFWSIWLLIVGGFFIIGMLSYVLLIITGQAESTERKIQRRTVELEASKQALSEQAQALSKSNQALEEFAYIASHDLKEPLRGVSNYCQFINDDYKDKLDRQGGEMLDNIRKLTRKMECFINDLLKYSRVDHIEGVRIETNLMELLSEVKEGLFHLIQKFNADISIREPLPIIYCNKTKIEELFTNLITNAIKYNNSEQIKIGIGCDFSKIPAVFYVEDNGIGIPEHLQHKVFKIFQRLHTEDEYGGGTGAGLSIVKKIIEGYRGSIWVKSKSGTGSTFYFTLPLAMSKAVDKAVNS</sequence>
<dbReference type="GO" id="GO:0000156">
    <property type="term" value="F:phosphorelay response regulator activity"/>
    <property type="evidence" value="ECO:0007669"/>
    <property type="project" value="TreeGrafter"/>
</dbReference>
<keyword evidence="9 11" id="KW-1133">Transmembrane helix</keyword>
<comment type="catalytic activity">
    <reaction evidence="1">
        <text>ATP + protein L-histidine = ADP + protein N-phospho-L-histidine.</text>
        <dbReference type="EC" id="2.7.13.3"/>
    </reaction>
</comment>
<evidence type="ECO:0000256" key="9">
    <source>
        <dbReference type="ARBA" id="ARBA00022989"/>
    </source>
</evidence>
<dbReference type="SMART" id="SM00387">
    <property type="entry name" value="HATPase_c"/>
    <property type="match status" value="1"/>
</dbReference>
<feature type="transmembrane region" description="Helical" evidence="11">
    <location>
        <begin position="187"/>
        <end position="209"/>
    </location>
</feature>
<evidence type="ECO:0000256" key="3">
    <source>
        <dbReference type="ARBA" id="ARBA00012438"/>
    </source>
</evidence>
<dbReference type="GO" id="GO:0007234">
    <property type="term" value="P:osmosensory signaling via phosphorelay pathway"/>
    <property type="evidence" value="ECO:0007669"/>
    <property type="project" value="TreeGrafter"/>
</dbReference>
<dbReference type="InterPro" id="IPR036890">
    <property type="entry name" value="HATPase_C_sf"/>
</dbReference>
<dbReference type="Proteomes" id="UP000569732">
    <property type="component" value="Unassembled WGS sequence"/>
</dbReference>
<dbReference type="InterPro" id="IPR050351">
    <property type="entry name" value="BphY/WalK/GraS-like"/>
</dbReference>
<dbReference type="CDD" id="cd00082">
    <property type="entry name" value="HisKA"/>
    <property type="match status" value="1"/>
</dbReference>
<dbReference type="GO" id="GO:0000155">
    <property type="term" value="F:phosphorelay sensor kinase activity"/>
    <property type="evidence" value="ECO:0007669"/>
    <property type="project" value="InterPro"/>
</dbReference>
<evidence type="ECO:0000256" key="4">
    <source>
        <dbReference type="ARBA" id="ARBA00022475"/>
    </source>
</evidence>
<dbReference type="Pfam" id="PF00512">
    <property type="entry name" value="HisKA"/>
    <property type="match status" value="1"/>
</dbReference>
<dbReference type="PROSITE" id="PS50109">
    <property type="entry name" value="HIS_KIN"/>
    <property type="match status" value="1"/>
</dbReference>
<keyword evidence="6" id="KW-0808">Transferase</keyword>